<dbReference type="SUPFAM" id="SSF52833">
    <property type="entry name" value="Thioredoxin-like"/>
    <property type="match status" value="1"/>
</dbReference>
<dbReference type="EMBL" id="AP018203">
    <property type="protein sequence ID" value="BAY57192.1"/>
    <property type="molecule type" value="Genomic_DNA"/>
</dbReference>
<dbReference type="PANTHER" id="PTHR43578:SF3">
    <property type="entry name" value="NADH-QUINONE OXIDOREDUCTASE SUBUNIT F"/>
    <property type="match status" value="1"/>
</dbReference>
<proteinExistence type="predicted"/>
<reference evidence="4 5" key="1">
    <citation type="submission" date="2017-06" db="EMBL/GenBank/DDBJ databases">
        <title>Genome sequencing of cyanobaciteial culture collection at National Institute for Environmental Studies (NIES).</title>
        <authorList>
            <person name="Hirose Y."/>
            <person name="Shimura Y."/>
            <person name="Fujisawa T."/>
            <person name="Nakamura Y."/>
            <person name="Kawachi M."/>
        </authorList>
    </citation>
    <scope>NUCLEOTIDE SEQUENCE [LARGE SCALE GENOMIC DNA]</scope>
    <source>
        <strain evidence="4 5">NIES-2135</strain>
    </source>
</reference>
<keyword evidence="1" id="KW-0479">Metal-binding</keyword>
<gene>
    <name evidence="4" type="ORF">NIES2135_40560</name>
</gene>
<dbReference type="GO" id="GO:0051536">
    <property type="term" value="F:iron-sulfur cluster binding"/>
    <property type="evidence" value="ECO:0007669"/>
    <property type="project" value="UniProtKB-KW"/>
</dbReference>
<dbReference type="AlphaFoldDB" id="A0A1Z4JKB1"/>
<organism evidence="4 5">
    <name type="scientific">Leptolyngbya boryana NIES-2135</name>
    <dbReference type="NCBI Taxonomy" id="1973484"/>
    <lineage>
        <taxon>Bacteria</taxon>
        <taxon>Bacillati</taxon>
        <taxon>Cyanobacteriota</taxon>
        <taxon>Cyanophyceae</taxon>
        <taxon>Leptolyngbyales</taxon>
        <taxon>Leptolyngbyaceae</taxon>
        <taxon>Leptolyngbya group</taxon>
        <taxon>Leptolyngbya</taxon>
    </lineage>
</organism>
<dbReference type="InterPro" id="IPR002023">
    <property type="entry name" value="NuoE-like"/>
</dbReference>
<keyword evidence="3" id="KW-0411">Iron-sulfur</keyword>
<dbReference type="InterPro" id="IPR036249">
    <property type="entry name" value="Thioredoxin-like_sf"/>
</dbReference>
<evidence type="ECO:0000256" key="2">
    <source>
        <dbReference type="ARBA" id="ARBA00023004"/>
    </source>
</evidence>
<evidence type="ECO:0000313" key="5">
    <source>
        <dbReference type="Proteomes" id="UP000217895"/>
    </source>
</evidence>
<evidence type="ECO:0000256" key="3">
    <source>
        <dbReference type="ARBA" id="ARBA00023014"/>
    </source>
</evidence>
<dbReference type="CDD" id="cd02980">
    <property type="entry name" value="TRX_Fd_family"/>
    <property type="match status" value="1"/>
</dbReference>
<protein>
    <recommendedName>
        <fullName evidence="6">2Fe-2S ferredoxin</fullName>
    </recommendedName>
</protein>
<dbReference type="PANTHER" id="PTHR43578">
    <property type="entry name" value="NADH-QUINONE OXIDOREDUCTASE SUBUNIT F"/>
    <property type="match status" value="1"/>
</dbReference>
<dbReference type="PROSITE" id="PS01099">
    <property type="entry name" value="COMPLEX1_24K"/>
    <property type="match status" value="1"/>
</dbReference>
<dbReference type="GO" id="GO:0016491">
    <property type="term" value="F:oxidoreductase activity"/>
    <property type="evidence" value="ECO:0007669"/>
    <property type="project" value="InterPro"/>
</dbReference>
<name>A0A1Z4JKB1_LEPBY</name>
<sequence length="97" mass="10783">MSSKQVFVCQYQSCLAQGSAEVLAAFLESSDAEVSIVASGCQGQCNLGPTVRILPDEIWYCRVKPQDVETIVHSHLQEDHPVDRLLHPRFHPSYSTP</sequence>
<accession>A0A1Z4JKB1</accession>
<keyword evidence="2" id="KW-0408">Iron</keyword>
<dbReference type="Proteomes" id="UP000217895">
    <property type="component" value="Chromosome"/>
</dbReference>
<evidence type="ECO:0000313" key="4">
    <source>
        <dbReference type="EMBL" id="BAY57192.1"/>
    </source>
</evidence>
<dbReference type="GO" id="GO:0046872">
    <property type="term" value="F:metal ion binding"/>
    <property type="evidence" value="ECO:0007669"/>
    <property type="project" value="UniProtKB-KW"/>
</dbReference>
<evidence type="ECO:0008006" key="6">
    <source>
        <dbReference type="Google" id="ProtNLM"/>
    </source>
</evidence>
<keyword evidence="5" id="KW-1185">Reference proteome</keyword>
<evidence type="ECO:0000256" key="1">
    <source>
        <dbReference type="ARBA" id="ARBA00022723"/>
    </source>
</evidence>
<dbReference type="Gene3D" id="3.40.30.10">
    <property type="entry name" value="Glutaredoxin"/>
    <property type="match status" value="1"/>
</dbReference>